<dbReference type="GO" id="GO:0003677">
    <property type="term" value="F:DNA binding"/>
    <property type="evidence" value="ECO:0007669"/>
    <property type="project" value="UniProtKB-KW"/>
</dbReference>
<keyword evidence="3" id="KW-0238">DNA-binding</keyword>
<evidence type="ECO:0000259" key="5">
    <source>
        <dbReference type="PROSITE" id="PS50931"/>
    </source>
</evidence>
<dbReference type="GO" id="GO:0005829">
    <property type="term" value="C:cytosol"/>
    <property type="evidence" value="ECO:0007669"/>
    <property type="project" value="TreeGrafter"/>
</dbReference>
<sequence>MPPNLGHLRTFLAVIDTGSLAGASRQLFRVQSAITRAIHELEGSLDTTLFQRTPAGVVLTPAAEAILPRVRSVMRDLSTWGRRKSAEAQADDLYRNVPAAVLNNKRLDIFCRLLRSRHMPTVASQVGVSQPAVSAAISLLEECAQDKLFLRTARGLTPTPRAVALGQTTRHALNDLARLASDIAAAHGTLAGEVAVGALPLSRSSLLPEAIAQLVAAEPGVQVSTVESPFDDLCAALRAGSLDFIVGALRDARYATDLEVHELFAEPLAIIVGSHHPLAAKRRVSLAALAGHQWILPRRDTPSRALLAAAFATAAQAEPVPSVETGDSMIVRGLLARSTMLAVVSQGQMTRELRSGEVKALPIELAGTARPIGIIRRVGVLASPPAAALFETIRAIASRPRD</sequence>
<dbReference type="SUPFAM" id="SSF46785">
    <property type="entry name" value="Winged helix' DNA-binding domain"/>
    <property type="match status" value="2"/>
</dbReference>
<evidence type="ECO:0000256" key="2">
    <source>
        <dbReference type="ARBA" id="ARBA00023015"/>
    </source>
</evidence>
<dbReference type="GO" id="GO:0003700">
    <property type="term" value="F:DNA-binding transcription factor activity"/>
    <property type="evidence" value="ECO:0007669"/>
    <property type="project" value="InterPro"/>
</dbReference>
<evidence type="ECO:0000256" key="1">
    <source>
        <dbReference type="ARBA" id="ARBA00009437"/>
    </source>
</evidence>
<dbReference type="PANTHER" id="PTHR30419">
    <property type="entry name" value="HTH-TYPE TRANSCRIPTIONAL REGULATOR YBHD"/>
    <property type="match status" value="1"/>
</dbReference>
<proteinExistence type="inferred from homology"/>
<accession>A0A2A7SCU1</accession>
<evidence type="ECO:0000256" key="4">
    <source>
        <dbReference type="ARBA" id="ARBA00023163"/>
    </source>
</evidence>
<name>A0A2A7SCU1_BURGA</name>
<comment type="caution">
    <text evidence="6">The sequence shown here is derived from an EMBL/GenBank/DDBJ whole genome shotgun (WGS) entry which is preliminary data.</text>
</comment>
<dbReference type="RefSeq" id="WP_096752294.1">
    <property type="nucleotide sequence ID" value="NZ_CADEPU010000006.1"/>
</dbReference>
<organism evidence="6 7">
    <name type="scientific">Burkholderia gladioli</name>
    <name type="common">Pseudomonas marginata</name>
    <name type="synonym">Phytomonas marginata</name>
    <dbReference type="NCBI Taxonomy" id="28095"/>
    <lineage>
        <taxon>Bacteria</taxon>
        <taxon>Pseudomonadati</taxon>
        <taxon>Pseudomonadota</taxon>
        <taxon>Betaproteobacteria</taxon>
        <taxon>Burkholderiales</taxon>
        <taxon>Burkholderiaceae</taxon>
        <taxon>Burkholderia</taxon>
    </lineage>
</organism>
<dbReference type="Pfam" id="PF03466">
    <property type="entry name" value="LysR_substrate"/>
    <property type="match status" value="1"/>
</dbReference>
<dbReference type="InterPro" id="IPR036388">
    <property type="entry name" value="WH-like_DNA-bd_sf"/>
</dbReference>
<dbReference type="SUPFAM" id="SSF53850">
    <property type="entry name" value="Periplasmic binding protein-like II"/>
    <property type="match status" value="1"/>
</dbReference>
<evidence type="ECO:0000313" key="6">
    <source>
        <dbReference type="EMBL" id="PEH41312.1"/>
    </source>
</evidence>
<dbReference type="AlphaFoldDB" id="A0A2A7SCU1"/>
<evidence type="ECO:0000256" key="3">
    <source>
        <dbReference type="ARBA" id="ARBA00023125"/>
    </source>
</evidence>
<dbReference type="Proteomes" id="UP000220629">
    <property type="component" value="Unassembled WGS sequence"/>
</dbReference>
<dbReference type="Gene3D" id="1.10.10.10">
    <property type="entry name" value="Winged helix-like DNA-binding domain superfamily/Winged helix DNA-binding domain"/>
    <property type="match status" value="2"/>
</dbReference>
<dbReference type="PANTHER" id="PTHR30419:SF14">
    <property type="entry name" value="LYSR FAMILY TRANSCRIPTIONAL REGULATOR"/>
    <property type="match status" value="1"/>
</dbReference>
<keyword evidence="4" id="KW-0804">Transcription</keyword>
<dbReference type="InterPro" id="IPR050950">
    <property type="entry name" value="HTH-type_LysR_regulators"/>
</dbReference>
<dbReference type="EMBL" id="PDDY01000001">
    <property type="protein sequence ID" value="PEH41312.1"/>
    <property type="molecule type" value="Genomic_DNA"/>
</dbReference>
<gene>
    <name evidence="6" type="ORF">CRM94_03555</name>
</gene>
<feature type="domain" description="HTH lysR-type" evidence="5">
    <location>
        <begin position="102"/>
        <end position="159"/>
    </location>
</feature>
<dbReference type="InterPro" id="IPR005119">
    <property type="entry name" value="LysR_subst-bd"/>
</dbReference>
<feature type="domain" description="HTH lysR-type" evidence="5">
    <location>
        <begin position="3"/>
        <end position="60"/>
    </location>
</feature>
<protein>
    <submittedName>
        <fullName evidence="6">LysR family transcriptional regulator</fullName>
    </submittedName>
</protein>
<dbReference type="Gene3D" id="3.40.190.10">
    <property type="entry name" value="Periplasmic binding protein-like II"/>
    <property type="match status" value="2"/>
</dbReference>
<evidence type="ECO:0000313" key="7">
    <source>
        <dbReference type="Proteomes" id="UP000220629"/>
    </source>
</evidence>
<reference evidence="7" key="1">
    <citation type="submission" date="2017-09" db="EMBL/GenBank/DDBJ databases">
        <title>FDA dAtabase for Regulatory Grade micrObial Sequences (FDA-ARGOS): Supporting development and validation of Infectious Disease Dx tests.</title>
        <authorList>
            <person name="Minogue T."/>
            <person name="Wolcott M."/>
            <person name="Wasieloski L."/>
            <person name="Aguilar W."/>
            <person name="Moore D."/>
            <person name="Tallon L."/>
            <person name="Sadzewicz L."/>
            <person name="Ott S."/>
            <person name="Zhao X."/>
            <person name="Nagaraj S."/>
            <person name="Vavikolanu K."/>
            <person name="Aluvathingal J."/>
            <person name="Nadendla S."/>
            <person name="Sichtig H."/>
        </authorList>
    </citation>
    <scope>NUCLEOTIDE SEQUENCE [LARGE SCALE GENOMIC DNA]</scope>
    <source>
        <strain evidence="7">FDAARGOS_390</strain>
    </source>
</reference>
<comment type="similarity">
    <text evidence="1">Belongs to the LysR transcriptional regulatory family.</text>
</comment>
<dbReference type="PROSITE" id="PS50931">
    <property type="entry name" value="HTH_LYSR"/>
    <property type="match status" value="2"/>
</dbReference>
<dbReference type="InterPro" id="IPR036390">
    <property type="entry name" value="WH_DNA-bd_sf"/>
</dbReference>
<dbReference type="InterPro" id="IPR000847">
    <property type="entry name" value="LysR_HTH_N"/>
</dbReference>
<keyword evidence="2" id="KW-0805">Transcription regulation</keyword>
<dbReference type="Pfam" id="PF00126">
    <property type="entry name" value="HTH_1"/>
    <property type="match status" value="2"/>
</dbReference>